<keyword evidence="6" id="KW-0479">Metal-binding</keyword>
<dbReference type="EMBL" id="JASHIF010000030">
    <property type="protein sequence ID" value="MDI9862458.1"/>
    <property type="molecule type" value="Genomic_DNA"/>
</dbReference>
<dbReference type="CDD" id="cd00887">
    <property type="entry name" value="MoeA"/>
    <property type="match status" value="1"/>
</dbReference>
<dbReference type="SUPFAM" id="SSF53218">
    <property type="entry name" value="Molybdenum cofactor biosynthesis proteins"/>
    <property type="match status" value="1"/>
</dbReference>
<organism evidence="8 9">
    <name type="scientific">Flectobacillus roseus</name>
    <dbReference type="NCBI Taxonomy" id="502259"/>
    <lineage>
        <taxon>Bacteria</taxon>
        <taxon>Pseudomonadati</taxon>
        <taxon>Bacteroidota</taxon>
        <taxon>Cytophagia</taxon>
        <taxon>Cytophagales</taxon>
        <taxon>Flectobacillaceae</taxon>
        <taxon>Flectobacillus</taxon>
    </lineage>
</organism>
<dbReference type="Pfam" id="PF03454">
    <property type="entry name" value="MoeA_C"/>
    <property type="match status" value="1"/>
</dbReference>
<dbReference type="Gene3D" id="3.40.980.10">
    <property type="entry name" value="MoaB/Mog-like domain"/>
    <property type="match status" value="1"/>
</dbReference>
<evidence type="ECO:0000256" key="2">
    <source>
        <dbReference type="ARBA" id="ARBA00005046"/>
    </source>
</evidence>
<evidence type="ECO:0000256" key="1">
    <source>
        <dbReference type="ARBA" id="ARBA00002901"/>
    </source>
</evidence>
<dbReference type="SUPFAM" id="SSF63867">
    <property type="entry name" value="MoeA C-terminal domain-like"/>
    <property type="match status" value="1"/>
</dbReference>
<evidence type="ECO:0000259" key="7">
    <source>
        <dbReference type="SMART" id="SM00852"/>
    </source>
</evidence>
<comment type="catalytic activity">
    <reaction evidence="5">
        <text>adenylyl-molybdopterin + molybdate = Mo-molybdopterin + AMP + H(+)</text>
        <dbReference type="Rhea" id="RHEA:35047"/>
        <dbReference type="ChEBI" id="CHEBI:15378"/>
        <dbReference type="ChEBI" id="CHEBI:36264"/>
        <dbReference type="ChEBI" id="CHEBI:62727"/>
        <dbReference type="ChEBI" id="CHEBI:71302"/>
        <dbReference type="ChEBI" id="CHEBI:456215"/>
        <dbReference type="EC" id="2.10.1.1"/>
    </reaction>
</comment>
<keyword evidence="4 6" id="KW-0501">Molybdenum cofactor biosynthesis</keyword>
<dbReference type="InterPro" id="IPR036135">
    <property type="entry name" value="MoeA_linker/N_sf"/>
</dbReference>
<accession>A0ABT6YFS8</accession>
<dbReference type="NCBIfam" id="TIGR00177">
    <property type="entry name" value="molyb_syn"/>
    <property type="match status" value="1"/>
</dbReference>
<dbReference type="SMART" id="SM00852">
    <property type="entry name" value="MoCF_biosynth"/>
    <property type="match status" value="1"/>
</dbReference>
<dbReference type="Gene3D" id="2.170.190.11">
    <property type="entry name" value="Molybdopterin biosynthesis moea protein, domain 3"/>
    <property type="match status" value="1"/>
</dbReference>
<dbReference type="EC" id="2.10.1.1" evidence="6"/>
<dbReference type="InterPro" id="IPR005111">
    <property type="entry name" value="MoeA_C_domain_IV"/>
</dbReference>
<comment type="cofactor">
    <cofactor evidence="6">
        <name>Mg(2+)</name>
        <dbReference type="ChEBI" id="CHEBI:18420"/>
    </cofactor>
</comment>
<evidence type="ECO:0000256" key="3">
    <source>
        <dbReference type="ARBA" id="ARBA00010763"/>
    </source>
</evidence>
<keyword evidence="9" id="KW-1185">Reference proteome</keyword>
<feature type="domain" description="MoaB/Mog" evidence="7">
    <location>
        <begin position="180"/>
        <end position="323"/>
    </location>
</feature>
<dbReference type="Pfam" id="PF00994">
    <property type="entry name" value="MoCF_biosynth"/>
    <property type="match status" value="1"/>
</dbReference>
<evidence type="ECO:0000313" key="8">
    <source>
        <dbReference type="EMBL" id="MDI9862458.1"/>
    </source>
</evidence>
<dbReference type="InterPro" id="IPR005110">
    <property type="entry name" value="MoeA_linker/N"/>
</dbReference>
<comment type="pathway">
    <text evidence="2 6">Cofactor biosynthesis; molybdopterin biosynthesis.</text>
</comment>
<dbReference type="Pfam" id="PF03453">
    <property type="entry name" value="MoeA_N"/>
    <property type="match status" value="1"/>
</dbReference>
<keyword evidence="6" id="KW-0808">Transferase</keyword>
<keyword evidence="6" id="KW-0460">Magnesium</keyword>
<evidence type="ECO:0000256" key="6">
    <source>
        <dbReference type="RuleBase" id="RU365090"/>
    </source>
</evidence>
<proteinExistence type="inferred from homology"/>
<dbReference type="RefSeq" id="WP_283346709.1">
    <property type="nucleotide sequence ID" value="NZ_JASHIF010000030.1"/>
</dbReference>
<dbReference type="InterPro" id="IPR036688">
    <property type="entry name" value="MoeA_C_domain_IV_sf"/>
</dbReference>
<comment type="similarity">
    <text evidence="3 6">Belongs to the MoeA family.</text>
</comment>
<dbReference type="InterPro" id="IPR008284">
    <property type="entry name" value="MoCF_biosynth_CS"/>
</dbReference>
<name>A0ABT6YFS8_9BACT</name>
<reference evidence="8 9" key="1">
    <citation type="submission" date="2023-05" db="EMBL/GenBank/DDBJ databases">
        <title>Novel species of genus Flectobacillus isolated from stream in China.</title>
        <authorList>
            <person name="Lu H."/>
        </authorList>
    </citation>
    <scope>NUCLEOTIDE SEQUENCE [LARGE SCALE GENOMIC DNA]</scope>
    <source>
        <strain evidence="8 9">KCTC 42575</strain>
    </source>
</reference>
<protein>
    <recommendedName>
        <fullName evidence="6">Molybdopterin molybdenumtransferase</fullName>
        <ecNumber evidence="6">2.10.1.1</ecNumber>
    </recommendedName>
</protein>
<dbReference type="SUPFAM" id="SSF63882">
    <property type="entry name" value="MoeA N-terminal region -like"/>
    <property type="match status" value="1"/>
</dbReference>
<dbReference type="InterPro" id="IPR038987">
    <property type="entry name" value="MoeA-like"/>
</dbReference>
<dbReference type="PROSITE" id="PS01079">
    <property type="entry name" value="MOCF_BIOSYNTHESIS_2"/>
    <property type="match status" value="1"/>
</dbReference>
<evidence type="ECO:0000256" key="5">
    <source>
        <dbReference type="ARBA" id="ARBA00047317"/>
    </source>
</evidence>
<dbReference type="PANTHER" id="PTHR10192:SF5">
    <property type="entry name" value="GEPHYRIN"/>
    <property type="match status" value="1"/>
</dbReference>
<keyword evidence="6" id="KW-0500">Molybdenum</keyword>
<comment type="function">
    <text evidence="1 6">Catalyzes the insertion of molybdate into adenylated molybdopterin with the concomitant release of AMP.</text>
</comment>
<evidence type="ECO:0000313" key="9">
    <source>
        <dbReference type="Proteomes" id="UP001236507"/>
    </source>
</evidence>
<dbReference type="Proteomes" id="UP001236507">
    <property type="component" value="Unassembled WGS sequence"/>
</dbReference>
<dbReference type="InterPro" id="IPR036425">
    <property type="entry name" value="MoaB/Mog-like_dom_sf"/>
</dbReference>
<comment type="caution">
    <text evidence="8">The sequence shown here is derived from an EMBL/GenBank/DDBJ whole genome shotgun (WGS) entry which is preliminary data.</text>
</comment>
<dbReference type="Gene3D" id="3.90.105.10">
    <property type="entry name" value="Molybdopterin biosynthesis moea protein, domain 2"/>
    <property type="match status" value="1"/>
</dbReference>
<dbReference type="Gene3D" id="2.40.340.10">
    <property type="entry name" value="MoeA, C-terminal, domain IV"/>
    <property type="match status" value="1"/>
</dbReference>
<dbReference type="InterPro" id="IPR001453">
    <property type="entry name" value="MoaB/Mog_dom"/>
</dbReference>
<evidence type="ECO:0000256" key="4">
    <source>
        <dbReference type="ARBA" id="ARBA00023150"/>
    </source>
</evidence>
<dbReference type="PANTHER" id="PTHR10192">
    <property type="entry name" value="MOLYBDOPTERIN BIOSYNTHESIS PROTEIN"/>
    <property type="match status" value="1"/>
</dbReference>
<gene>
    <name evidence="8" type="ORF">QM524_24755</name>
</gene>
<sequence>MITSQEAYQIIQQYTFPKQNEKVALLSSKGRILAESITADRDFPPFNRVAMDGIAFAFEGINPAAILVEQIQFAGETQKQLQDTHACIEIMTGAILPLGCDTVVRYEDILVEEIEGKKVAKITIPFEEITRGQNVHRQGSDKIAGQTLLEAGIRISPAEIAVMASVGKQEVQVVASPKVAVISTGDELVDISIKPESHQIRMSNSYMLAAALQTWNIEAQLFHLTDDPEVLMEKLTQILEEHDVILLSGGVSAGKKDYVPEILAQLGVKKCFHKVAQKPGKPFWFGVKDIEHSESTKLVFALPGNPVSTFLCFCKYALPVIAQQKPRVEQVSLAKEVFFKPALTYFAPAQVYFENGKMLAIPFEGSGSADFANLTNCDGFVELSSEKSHFEIGEIVNFVRFR</sequence>